<keyword evidence="4" id="KW-1185">Reference proteome</keyword>
<organism evidence="3 4">
    <name type="scientific">Escallonia rubra</name>
    <dbReference type="NCBI Taxonomy" id="112253"/>
    <lineage>
        <taxon>Eukaryota</taxon>
        <taxon>Viridiplantae</taxon>
        <taxon>Streptophyta</taxon>
        <taxon>Embryophyta</taxon>
        <taxon>Tracheophyta</taxon>
        <taxon>Spermatophyta</taxon>
        <taxon>Magnoliopsida</taxon>
        <taxon>eudicotyledons</taxon>
        <taxon>Gunneridae</taxon>
        <taxon>Pentapetalae</taxon>
        <taxon>asterids</taxon>
        <taxon>campanulids</taxon>
        <taxon>Escalloniales</taxon>
        <taxon>Escalloniaceae</taxon>
        <taxon>Escallonia</taxon>
    </lineage>
</organism>
<proteinExistence type="predicted"/>
<accession>A0AA88R8J8</accession>
<dbReference type="Proteomes" id="UP001187471">
    <property type="component" value="Unassembled WGS sequence"/>
</dbReference>
<feature type="region of interest" description="Disordered" evidence="1">
    <location>
        <begin position="1"/>
        <end position="29"/>
    </location>
</feature>
<gene>
    <name evidence="3" type="ORF">RJ640_025025</name>
</gene>
<feature type="domain" description="Transposase (putative) gypsy type" evidence="2">
    <location>
        <begin position="95"/>
        <end position="137"/>
    </location>
</feature>
<dbReference type="EMBL" id="JAVXUO010001222">
    <property type="protein sequence ID" value="KAK2984528.1"/>
    <property type="molecule type" value="Genomic_DNA"/>
</dbReference>
<reference evidence="3" key="1">
    <citation type="submission" date="2022-12" db="EMBL/GenBank/DDBJ databases">
        <title>Draft genome assemblies for two species of Escallonia (Escalloniales).</title>
        <authorList>
            <person name="Chanderbali A."/>
            <person name="Dervinis C."/>
            <person name="Anghel I."/>
            <person name="Soltis D."/>
            <person name="Soltis P."/>
            <person name="Zapata F."/>
        </authorList>
    </citation>
    <scope>NUCLEOTIDE SEQUENCE</scope>
    <source>
        <strain evidence="3">UCBG92.1500</strain>
        <tissue evidence="3">Leaf</tissue>
    </source>
</reference>
<feature type="compositionally biased region" description="Basic residues" evidence="1">
    <location>
        <begin position="1"/>
        <end position="11"/>
    </location>
</feature>
<protein>
    <recommendedName>
        <fullName evidence="2">Transposase (putative) gypsy type domain-containing protein</fullName>
    </recommendedName>
</protein>
<sequence>MERERYRRRTVAKPESIEAGGARQSLPQNDAAVLSTHSTPSFLKLKRSNSNKMSTEDLLELIREYPIPEGWYARVPGLQEPANYGTNFETGIYEEQVKFGYRLPLHPFALSFFKHYHMAPRQLVPNGWRKLVGLIYLV</sequence>
<evidence type="ECO:0000313" key="3">
    <source>
        <dbReference type="EMBL" id="KAK2984528.1"/>
    </source>
</evidence>
<dbReference type="InterPro" id="IPR007321">
    <property type="entry name" value="Transposase_28"/>
</dbReference>
<dbReference type="Pfam" id="PF04195">
    <property type="entry name" value="Transposase_28"/>
    <property type="match status" value="1"/>
</dbReference>
<comment type="caution">
    <text evidence="3">The sequence shown here is derived from an EMBL/GenBank/DDBJ whole genome shotgun (WGS) entry which is preliminary data.</text>
</comment>
<evidence type="ECO:0000313" key="4">
    <source>
        <dbReference type="Proteomes" id="UP001187471"/>
    </source>
</evidence>
<evidence type="ECO:0000256" key="1">
    <source>
        <dbReference type="SAM" id="MobiDB-lite"/>
    </source>
</evidence>
<evidence type="ECO:0000259" key="2">
    <source>
        <dbReference type="Pfam" id="PF04195"/>
    </source>
</evidence>
<name>A0AA88R8J8_9ASTE</name>
<dbReference type="AlphaFoldDB" id="A0AA88R8J8"/>